<comment type="caution">
    <text evidence="1">The sequence shown here is derived from an EMBL/GenBank/DDBJ whole genome shotgun (WGS) entry which is preliminary data.</text>
</comment>
<name>A0A1W0CI12_9NEIS</name>
<dbReference type="Proteomes" id="UP000192721">
    <property type="component" value="Unassembled WGS sequence"/>
</dbReference>
<dbReference type="AlphaFoldDB" id="A0A1W0CI12"/>
<sequence length="118" mass="13861">MQAALWWSLEFPRGLYALSAEQWRIRRQWLRSGCFHGAAVWRGRAPWPDKLRRVLTRAGADWLALCFDDSHAAEALLGEMRAYPLWRCDAGDQLLVWQLNAHRQWREGLLKWGRMLSA</sequence>
<evidence type="ECO:0000313" key="1">
    <source>
        <dbReference type="EMBL" id="OQS34351.1"/>
    </source>
</evidence>
<evidence type="ECO:0000313" key="2">
    <source>
        <dbReference type="Proteomes" id="UP000192721"/>
    </source>
</evidence>
<accession>A0A1W0CI12</accession>
<protein>
    <submittedName>
        <fullName evidence="1">Uncharacterized protein</fullName>
    </submittedName>
</protein>
<gene>
    <name evidence="1" type="ORF">B0T45_19120</name>
</gene>
<reference evidence="1 2" key="1">
    <citation type="submission" date="2017-02" db="EMBL/GenBank/DDBJ databases">
        <title>Chromobacterium haemolyticum H5244.</title>
        <authorList>
            <person name="Gulvik C.A."/>
        </authorList>
    </citation>
    <scope>NUCLEOTIDE SEQUENCE [LARGE SCALE GENOMIC DNA]</scope>
    <source>
        <strain evidence="1 2">H5244</strain>
    </source>
</reference>
<organism evidence="1 2">
    <name type="scientific">Chromobacterium haemolyticum</name>
    <dbReference type="NCBI Taxonomy" id="394935"/>
    <lineage>
        <taxon>Bacteria</taxon>
        <taxon>Pseudomonadati</taxon>
        <taxon>Pseudomonadota</taxon>
        <taxon>Betaproteobacteria</taxon>
        <taxon>Neisseriales</taxon>
        <taxon>Chromobacteriaceae</taxon>
        <taxon>Chromobacterium</taxon>
    </lineage>
</organism>
<dbReference type="RefSeq" id="WP_081556571.1">
    <property type="nucleotide sequence ID" value="NZ_JBBIGS010000005.1"/>
</dbReference>
<dbReference type="EMBL" id="MUKV01000033">
    <property type="protein sequence ID" value="OQS34351.1"/>
    <property type="molecule type" value="Genomic_DNA"/>
</dbReference>
<proteinExistence type="predicted"/>